<dbReference type="OrthoDB" id="205900at2157"/>
<feature type="transmembrane region" description="Helical" evidence="2">
    <location>
        <begin position="189"/>
        <end position="208"/>
    </location>
</feature>
<sequence>MFSDAYEESAVVQFGRTVAAKTRTAVEQSLIGTTLRQTGPDVTAPPPGDDDSAATAKTNPILARSTIRSASATLWSRVQVEPSRARVAGMGGTVQRYVTASFGYRWLTSEPEPDVIVIDLRKTGTIGPFIDVLDRSLSELAAGRPSSAVADGVTALEEIVRDRPIAVAATVGLTAVWVSLLALGLGGAISLPLLVAHLLGAVLAIAGVRSRRSLDDVREMRLIQLLISVLEPPEPPQPALRTDDEAEDGDNESS</sequence>
<evidence type="ECO:0000256" key="1">
    <source>
        <dbReference type="SAM" id="MobiDB-lite"/>
    </source>
</evidence>
<dbReference type="EMBL" id="CP058601">
    <property type="protein sequence ID" value="QLG48930.1"/>
    <property type="molecule type" value="Genomic_DNA"/>
</dbReference>
<protein>
    <submittedName>
        <fullName evidence="3">Uncharacterized protein</fullName>
    </submittedName>
</protein>
<keyword evidence="2" id="KW-1133">Transmembrane helix</keyword>
<dbReference type="RefSeq" id="WP_179260666.1">
    <property type="nucleotide sequence ID" value="NZ_CP058601.1"/>
</dbReference>
<keyword evidence="4" id="KW-1185">Reference proteome</keyword>
<dbReference type="Proteomes" id="UP000509241">
    <property type="component" value="Chromosome"/>
</dbReference>
<keyword evidence="2" id="KW-0472">Membrane</keyword>
<reference evidence="3 4" key="1">
    <citation type="submission" date="2020-07" db="EMBL/GenBank/DDBJ databases">
        <authorList>
            <person name="Cui H."/>
        </authorList>
    </citation>
    <scope>NUCLEOTIDE SEQUENCE [LARGE SCALE GENOMIC DNA]</scope>
    <source>
        <strain evidence="3 4">YPL8</strain>
    </source>
</reference>
<feature type="region of interest" description="Disordered" evidence="1">
    <location>
        <begin position="232"/>
        <end position="254"/>
    </location>
</feature>
<feature type="compositionally biased region" description="Acidic residues" evidence="1">
    <location>
        <begin position="244"/>
        <end position="254"/>
    </location>
</feature>
<organism evidence="3 4">
    <name type="scientific">Natrinema halophilum</name>
    <dbReference type="NCBI Taxonomy" id="1699371"/>
    <lineage>
        <taxon>Archaea</taxon>
        <taxon>Methanobacteriati</taxon>
        <taxon>Methanobacteriota</taxon>
        <taxon>Stenosarchaea group</taxon>
        <taxon>Halobacteria</taxon>
        <taxon>Halobacteriales</taxon>
        <taxon>Natrialbaceae</taxon>
        <taxon>Natrinema</taxon>
    </lineage>
</organism>
<dbReference type="GeneID" id="56033372"/>
<name>A0A7D5GK47_9EURY</name>
<evidence type="ECO:0000313" key="3">
    <source>
        <dbReference type="EMBL" id="QLG48930.1"/>
    </source>
</evidence>
<proteinExistence type="predicted"/>
<keyword evidence="2" id="KW-0812">Transmembrane</keyword>
<feature type="region of interest" description="Disordered" evidence="1">
    <location>
        <begin position="31"/>
        <end position="55"/>
    </location>
</feature>
<gene>
    <name evidence="3" type="ORF">HYG82_08735</name>
</gene>
<accession>A0A7D5GK47</accession>
<feature type="transmembrane region" description="Helical" evidence="2">
    <location>
        <begin position="165"/>
        <end position="183"/>
    </location>
</feature>
<evidence type="ECO:0000313" key="4">
    <source>
        <dbReference type="Proteomes" id="UP000509241"/>
    </source>
</evidence>
<dbReference type="AlphaFoldDB" id="A0A7D5GK47"/>
<dbReference type="KEGG" id="haly:HYG82_08735"/>
<evidence type="ECO:0000256" key="2">
    <source>
        <dbReference type="SAM" id="Phobius"/>
    </source>
</evidence>